<dbReference type="EMBL" id="FXTH01000001">
    <property type="protein sequence ID" value="SMO32655.1"/>
    <property type="molecule type" value="Genomic_DNA"/>
</dbReference>
<evidence type="ECO:0000313" key="3">
    <source>
        <dbReference type="Proteomes" id="UP000317593"/>
    </source>
</evidence>
<evidence type="ECO:0000259" key="1">
    <source>
        <dbReference type="Pfam" id="PF06877"/>
    </source>
</evidence>
<dbReference type="Proteomes" id="UP000317593">
    <property type="component" value="Unassembled WGS sequence"/>
</dbReference>
<dbReference type="InterPro" id="IPR009671">
    <property type="entry name" value="RraB_dom"/>
</dbReference>
<reference evidence="2 3" key="1">
    <citation type="submission" date="2017-05" db="EMBL/GenBank/DDBJ databases">
        <authorList>
            <person name="Varghese N."/>
            <person name="Submissions S."/>
        </authorList>
    </citation>
    <scope>NUCLEOTIDE SEQUENCE [LARGE SCALE GENOMIC DNA]</scope>
    <source>
        <strain evidence="2 3">DSM 21194</strain>
    </source>
</reference>
<gene>
    <name evidence="2" type="ORF">SAMN06265218_10150</name>
</gene>
<dbReference type="Pfam" id="PF06877">
    <property type="entry name" value="RraB"/>
    <property type="match status" value="1"/>
</dbReference>
<organism evidence="2 3">
    <name type="scientific">Fodinibius sediminis</name>
    <dbReference type="NCBI Taxonomy" id="1214077"/>
    <lineage>
        <taxon>Bacteria</taxon>
        <taxon>Pseudomonadati</taxon>
        <taxon>Balneolota</taxon>
        <taxon>Balneolia</taxon>
        <taxon>Balneolales</taxon>
        <taxon>Balneolaceae</taxon>
        <taxon>Fodinibius</taxon>
    </lineage>
</organism>
<keyword evidence="3" id="KW-1185">Reference proteome</keyword>
<sequence length="135" mass="15110">MILSVPLGGKLCVTQECFIKNKDNEARFMSHPNQAQQAAVDKINPVGEPIKEQAVDFFLYFPTEWDACVAASQLMNLHFSASVRSADSRNDQWLCQARKKLRPTAGRLRSLAIFLERLASGNNGIFDTWGLPDPE</sequence>
<evidence type="ECO:0000313" key="2">
    <source>
        <dbReference type="EMBL" id="SMO32655.1"/>
    </source>
</evidence>
<dbReference type="AlphaFoldDB" id="A0A521ACX6"/>
<feature type="domain" description="Regulator of ribonuclease activity B" evidence="1">
    <location>
        <begin position="48"/>
        <end position="130"/>
    </location>
</feature>
<dbReference type="InterPro" id="IPR036701">
    <property type="entry name" value="RraB-like_sf"/>
</dbReference>
<protein>
    <submittedName>
        <fullName evidence="2">Regulator of ribonuclease activity B</fullName>
    </submittedName>
</protein>
<name>A0A521ACX6_9BACT</name>
<dbReference type="SUPFAM" id="SSF89946">
    <property type="entry name" value="Hypothetical protein VC0424"/>
    <property type="match status" value="1"/>
</dbReference>
<dbReference type="Gene3D" id="3.30.70.970">
    <property type="entry name" value="RraB-like"/>
    <property type="match status" value="1"/>
</dbReference>
<accession>A0A521ACX6</accession>
<dbReference type="OrthoDB" id="7839302at2"/>
<proteinExistence type="predicted"/>